<organism evidence="1">
    <name type="scientific">Arundo donax</name>
    <name type="common">Giant reed</name>
    <name type="synonym">Donax arundinaceus</name>
    <dbReference type="NCBI Taxonomy" id="35708"/>
    <lineage>
        <taxon>Eukaryota</taxon>
        <taxon>Viridiplantae</taxon>
        <taxon>Streptophyta</taxon>
        <taxon>Embryophyta</taxon>
        <taxon>Tracheophyta</taxon>
        <taxon>Spermatophyta</taxon>
        <taxon>Magnoliopsida</taxon>
        <taxon>Liliopsida</taxon>
        <taxon>Poales</taxon>
        <taxon>Poaceae</taxon>
        <taxon>PACMAD clade</taxon>
        <taxon>Arundinoideae</taxon>
        <taxon>Arundineae</taxon>
        <taxon>Arundo</taxon>
    </lineage>
</organism>
<evidence type="ECO:0000313" key="1">
    <source>
        <dbReference type="EMBL" id="JAE35971.1"/>
    </source>
</evidence>
<dbReference type="AlphaFoldDB" id="A0A0A9HM87"/>
<name>A0A0A9HM87_ARUDO</name>
<proteinExistence type="predicted"/>
<sequence>MDHFLFFQQPSLLEVLNILTQVCQD</sequence>
<reference evidence="1" key="2">
    <citation type="journal article" date="2015" name="Data Brief">
        <title>Shoot transcriptome of the giant reed, Arundo donax.</title>
        <authorList>
            <person name="Barrero R.A."/>
            <person name="Guerrero F.D."/>
            <person name="Moolhuijzen P."/>
            <person name="Goolsby J.A."/>
            <person name="Tidwell J."/>
            <person name="Bellgard S.E."/>
            <person name="Bellgard M.I."/>
        </authorList>
    </citation>
    <scope>NUCLEOTIDE SEQUENCE</scope>
    <source>
        <tissue evidence="1">Shoot tissue taken approximately 20 cm above the soil surface</tissue>
    </source>
</reference>
<protein>
    <submittedName>
        <fullName evidence="1">Uncharacterized protein</fullName>
    </submittedName>
</protein>
<reference evidence="1" key="1">
    <citation type="submission" date="2014-09" db="EMBL/GenBank/DDBJ databases">
        <authorList>
            <person name="Magalhaes I.L.F."/>
            <person name="Oliveira U."/>
            <person name="Santos F.R."/>
            <person name="Vidigal T.H.D.A."/>
            <person name="Brescovit A.D."/>
            <person name="Santos A.J."/>
        </authorList>
    </citation>
    <scope>NUCLEOTIDE SEQUENCE</scope>
    <source>
        <tissue evidence="1">Shoot tissue taken approximately 20 cm above the soil surface</tissue>
    </source>
</reference>
<dbReference type="EMBL" id="GBRH01161925">
    <property type="protein sequence ID" value="JAE35971.1"/>
    <property type="molecule type" value="Transcribed_RNA"/>
</dbReference>
<accession>A0A0A9HM87</accession>